<dbReference type="InterPro" id="IPR011990">
    <property type="entry name" value="TPR-like_helical_dom_sf"/>
</dbReference>
<accession>A0ABS8MX99</accession>
<keyword evidence="3" id="KW-0732">Signal</keyword>
<dbReference type="CDD" id="cd08977">
    <property type="entry name" value="SusD"/>
    <property type="match status" value="1"/>
</dbReference>
<evidence type="ECO:0000256" key="5">
    <source>
        <dbReference type="ARBA" id="ARBA00023237"/>
    </source>
</evidence>
<dbReference type="Pfam" id="PF14322">
    <property type="entry name" value="SusD-like_3"/>
    <property type="match status" value="1"/>
</dbReference>
<dbReference type="Proteomes" id="UP001430919">
    <property type="component" value="Unassembled WGS sequence"/>
</dbReference>
<dbReference type="InterPro" id="IPR012944">
    <property type="entry name" value="SusD_RagB_dom"/>
</dbReference>
<proteinExistence type="inferred from homology"/>
<comment type="subcellular location">
    <subcellularLocation>
        <location evidence="1">Cell outer membrane</location>
    </subcellularLocation>
</comment>
<dbReference type="InterPro" id="IPR033985">
    <property type="entry name" value="SusD-like_N"/>
</dbReference>
<gene>
    <name evidence="8" type="ORF">LNQ49_17380</name>
</gene>
<dbReference type="Pfam" id="PF07980">
    <property type="entry name" value="SusD_RagB"/>
    <property type="match status" value="1"/>
</dbReference>
<feature type="domain" description="SusD-like N-terminal" evidence="7">
    <location>
        <begin position="84"/>
        <end position="236"/>
    </location>
</feature>
<evidence type="ECO:0000259" key="7">
    <source>
        <dbReference type="Pfam" id="PF14322"/>
    </source>
</evidence>
<dbReference type="Gene3D" id="1.25.40.390">
    <property type="match status" value="1"/>
</dbReference>
<evidence type="ECO:0000256" key="2">
    <source>
        <dbReference type="ARBA" id="ARBA00006275"/>
    </source>
</evidence>
<evidence type="ECO:0000256" key="3">
    <source>
        <dbReference type="ARBA" id="ARBA00022729"/>
    </source>
</evidence>
<evidence type="ECO:0000256" key="1">
    <source>
        <dbReference type="ARBA" id="ARBA00004442"/>
    </source>
</evidence>
<comment type="caution">
    <text evidence="8">The sequence shown here is derived from an EMBL/GenBank/DDBJ whole genome shotgun (WGS) entry which is preliminary data.</text>
</comment>
<evidence type="ECO:0000313" key="9">
    <source>
        <dbReference type="Proteomes" id="UP001430919"/>
    </source>
</evidence>
<organism evidence="8 9">
    <name type="scientific">Flavobacterium pisciphilum</name>
    <dbReference type="NCBI Taxonomy" id="2893755"/>
    <lineage>
        <taxon>Bacteria</taxon>
        <taxon>Pseudomonadati</taxon>
        <taxon>Bacteroidota</taxon>
        <taxon>Flavobacteriia</taxon>
        <taxon>Flavobacteriales</taxon>
        <taxon>Flavobacteriaceae</taxon>
        <taxon>Flavobacterium</taxon>
    </lineage>
</organism>
<evidence type="ECO:0000313" key="8">
    <source>
        <dbReference type="EMBL" id="MCC9073353.1"/>
    </source>
</evidence>
<sequence>MKNIVRNITAAFVIVMCLGSCSQEFLDEVKPTTGVPIESVFETRTTAEGALSGIMRRFRTQFPNAAGATSTDTGGVNSLFFARSVKGNDVISANNWFGSDYENANREPTFRRSIFTWNYPFYMINQVNSFIKSVKASTFEEKDKNELLGQGYALRAFFYHQLVLEFSKSYSEDQNYQAPPIYKEPTTVAKGMSTVKEVYDFMVEDLTTAIPLLSNSRLGKSFVNKQVGNAILAQVYQVMGKWDLAEAAALAAYGGDQNAVLDAINYNSGFKDNASKEWLWGSPQAADQSMFYYLAPHAFSDHRAAGYSSIFVNSSFVNLFSATDVRGGIGTEPTKLFSIKATTIPVTDYRYYVSNKFSFAFSSHSPIIRYAEMILIDAEAKARQGKDGAAKTVLFALQKNRDVNAVQSANTGQALIDEILVERRKELFMENGVEWFDAKRLGKGIPRDGNQRLKGPNNAAGPGVTFDLQAHDLRFIIKVPQAEIDSNPLIDDVVNTGK</sequence>
<feature type="domain" description="RagB/SusD" evidence="6">
    <location>
        <begin position="365"/>
        <end position="488"/>
    </location>
</feature>
<keyword evidence="9" id="KW-1185">Reference proteome</keyword>
<evidence type="ECO:0000259" key="6">
    <source>
        <dbReference type="Pfam" id="PF07980"/>
    </source>
</evidence>
<keyword evidence="5" id="KW-0998">Cell outer membrane</keyword>
<reference evidence="8" key="1">
    <citation type="submission" date="2021-11" db="EMBL/GenBank/DDBJ databases">
        <title>Description of novel Flavobacterium species.</title>
        <authorList>
            <person name="Saticioglu I.B."/>
            <person name="Ay H."/>
            <person name="Altun S."/>
            <person name="Duman M."/>
        </authorList>
    </citation>
    <scope>NUCLEOTIDE SEQUENCE</scope>
    <source>
        <strain evidence="8">F-65</strain>
    </source>
</reference>
<comment type="similarity">
    <text evidence="2">Belongs to the SusD family.</text>
</comment>
<name>A0ABS8MX99_9FLAO</name>
<dbReference type="SUPFAM" id="SSF48452">
    <property type="entry name" value="TPR-like"/>
    <property type="match status" value="1"/>
</dbReference>
<keyword evidence="4" id="KW-0472">Membrane</keyword>
<protein>
    <submittedName>
        <fullName evidence="8">RagB/SusD family nutrient uptake outer membrane protein</fullName>
    </submittedName>
</protein>
<dbReference type="EMBL" id="JAJJMO010000001">
    <property type="protein sequence ID" value="MCC9073353.1"/>
    <property type="molecule type" value="Genomic_DNA"/>
</dbReference>
<dbReference type="RefSeq" id="WP_229990288.1">
    <property type="nucleotide sequence ID" value="NZ_JAJJMO010000001.1"/>
</dbReference>
<evidence type="ECO:0000256" key="4">
    <source>
        <dbReference type="ARBA" id="ARBA00023136"/>
    </source>
</evidence>